<dbReference type="Proteomes" id="UP001152523">
    <property type="component" value="Unassembled WGS sequence"/>
</dbReference>
<feature type="region of interest" description="Disordered" evidence="1">
    <location>
        <begin position="180"/>
        <end position="433"/>
    </location>
</feature>
<feature type="compositionally biased region" description="Basic residues" evidence="1">
    <location>
        <begin position="358"/>
        <end position="367"/>
    </location>
</feature>
<feature type="compositionally biased region" description="Basic and acidic residues" evidence="1">
    <location>
        <begin position="194"/>
        <end position="208"/>
    </location>
</feature>
<dbReference type="PANTHER" id="PTHR33098">
    <property type="entry name" value="COTTON FIBER (DUF761)"/>
    <property type="match status" value="1"/>
</dbReference>
<feature type="compositionally biased region" description="Pro residues" evidence="1">
    <location>
        <begin position="268"/>
        <end position="289"/>
    </location>
</feature>
<evidence type="ECO:0000256" key="2">
    <source>
        <dbReference type="SAM" id="Phobius"/>
    </source>
</evidence>
<evidence type="ECO:0000313" key="4">
    <source>
        <dbReference type="Proteomes" id="UP001152523"/>
    </source>
</evidence>
<feature type="compositionally biased region" description="Basic residues" evidence="1">
    <location>
        <begin position="317"/>
        <end position="326"/>
    </location>
</feature>
<feature type="transmembrane region" description="Helical" evidence="2">
    <location>
        <begin position="31"/>
        <end position="55"/>
    </location>
</feature>
<feature type="compositionally biased region" description="Basic and acidic residues" evidence="1">
    <location>
        <begin position="238"/>
        <end position="257"/>
    </location>
</feature>
<evidence type="ECO:0000256" key="1">
    <source>
        <dbReference type="SAM" id="MobiDB-lite"/>
    </source>
</evidence>
<name>A0AAV0F3V4_9ASTE</name>
<accession>A0AAV0F3V4</accession>
<sequence>MEEDSEGLTPFWAQGNTGPRRRDRLLSRSESGVFSSGVLAFLLLVSAIVFLLFIGQHSSTSTVLRPTEVKKNWDSLNILLVFLAILFGLLSRNKNESQKSNPSTPSWNSYREEDVRRPDPPIVNQWVESSNRSSFNGRGGASGGLRRTYGSYPDLCEMSPRWVSPDDQWRFVDDTLVDSWKSNDSGHLNRRKGWRDANRSPEAERKNLYADMDAQSIREEKKAPTPPTPPQPTAAARISEHVRSEWETSARNARDYDAESNIPVKPTAAPPPPPLAAPPPPPPPPPPRPLFDSKSSKIERKRGGTSATKEFIINSIYHKKKRKHRSKSLDNLDFEMSPPSAPPPPPSSSVFQSLFSSKKPKQKKKVRPTATQGIPPPPPPPPPPPSASSRTPPISRLRATPVGDMAKIVVMVEEKSNSGGNSPLIPIPPPPPPPFSTKPAWKFAVKDGYVRVDSFASSRSGSPDLEDSDVTPTAAEAGGERNQFPPSPLFCASPDVNTKAENFISNFRAGLKLEKMNSVKIQGPGPSNLGPTLLSK</sequence>
<reference evidence="3" key="1">
    <citation type="submission" date="2022-07" db="EMBL/GenBank/DDBJ databases">
        <authorList>
            <person name="Macas J."/>
            <person name="Novak P."/>
            <person name="Neumann P."/>
        </authorList>
    </citation>
    <scope>NUCLEOTIDE SEQUENCE</scope>
</reference>
<feature type="region of interest" description="Disordered" evidence="1">
    <location>
        <begin position="455"/>
        <end position="487"/>
    </location>
</feature>
<evidence type="ECO:0008006" key="5">
    <source>
        <dbReference type="Google" id="ProtNLM"/>
    </source>
</evidence>
<dbReference type="EMBL" id="CAMAPF010000958">
    <property type="protein sequence ID" value="CAH9130168.1"/>
    <property type="molecule type" value="Genomic_DNA"/>
</dbReference>
<gene>
    <name evidence="3" type="ORF">CEPIT_LOCUS30422</name>
</gene>
<proteinExistence type="predicted"/>
<feature type="compositionally biased region" description="Pro residues" evidence="1">
    <location>
        <begin position="374"/>
        <end position="386"/>
    </location>
</feature>
<dbReference type="Pfam" id="PF05553">
    <property type="entry name" value="DUF761"/>
    <property type="match status" value="1"/>
</dbReference>
<organism evidence="3 4">
    <name type="scientific">Cuscuta epithymum</name>
    <dbReference type="NCBI Taxonomy" id="186058"/>
    <lineage>
        <taxon>Eukaryota</taxon>
        <taxon>Viridiplantae</taxon>
        <taxon>Streptophyta</taxon>
        <taxon>Embryophyta</taxon>
        <taxon>Tracheophyta</taxon>
        <taxon>Spermatophyta</taxon>
        <taxon>Magnoliopsida</taxon>
        <taxon>eudicotyledons</taxon>
        <taxon>Gunneridae</taxon>
        <taxon>Pentapetalae</taxon>
        <taxon>asterids</taxon>
        <taxon>lamiids</taxon>
        <taxon>Solanales</taxon>
        <taxon>Convolvulaceae</taxon>
        <taxon>Cuscuteae</taxon>
        <taxon>Cuscuta</taxon>
        <taxon>Cuscuta subgen. Cuscuta</taxon>
    </lineage>
</organism>
<feature type="compositionally biased region" description="Basic and acidic residues" evidence="1">
    <location>
        <begin position="110"/>
        <end position="119"/>
    </location>
</feature>
<protein>
    <recommendedName>
        <fullName evidence="5">Hydroxyproline-rich glycoprotein family protein</fullName>
    </recommendedName>
</protein>
<keyword evidence="4" id="KW-1185">Reference proteome</keyword>
<feature type="region of interest" description="Disordered" evidence="1">
    <location>
        <begin position="1"/>
        <end position="23"/>
    </location>
</feature>
<keyword evidence="2" id="KW-1133">Transmembrane helix</keyword>
<feature type="transmembrane region" description="Helical" evidence="2">
    <location>
        <begin position="75"/>
        <end position="91"/>
    </location>
</feature>
<dbReference type="PANTHER" id="PTHR33098:SF36">
    <property type="entry name" value="HYDROXYPROLINE-RICH GLYCOPROTEIN FAMILY PROTEIN"/>
    <property type="match status" value="1"/>
</dbReference>
<evidence type="ECO:0000313" key="3">
    <source>
        <dbReference type="EMBL" id="CAH9130168.1"/>
    </source>
</evidence>
<keyword evidence="2" id="KW-0472">Membrane</keyword>
<feature type="compositionally biased region" description="Polar residues" evidence="1">
    <location>
        <begin position="98"/>
        <end position="109"/>
    </location>
</feature>
<dbReference type="AlphaFoldDB" id="A0AAV0F3V4"/>
<comment type="caution">
    <text evidence="3">The sequence shown here is derived from an EMBL/GenBank/DDBJ whole genome shotgun (WGS) entry which is preliminary data.</text>
</comment>
<keyword evidence="2" id="KW-0812">Transmembrane</keyword>
<feature type="region of interest" description="Disordered" evidence="1">
    <location>
        <begin position="94"/>
        <end position="143"/>
    </location>
</feature>
<dbReference type="InterPro" id="IPR008480">
    <property type="entry name" value="DUF761_pln"/>
</dbReference>